<evidence type="ECO:0000313" key="2">
    <source>
        <dbReference type="Proteomes" id="UP001305521"/>
    </source>
</evidence>
<proteinExistence type="predicted"/>
<organism evidence="1 2">
    <name type="scientific">Sediminicoccus rosea</name>
    <dbReference type="NCBI Taxonomy" id="1225128"/>
    <lineage>
        <taxon>Bacteria</taxon>
        <taxon>Pseudomonadati</taxon>
        <taxon>Pseudomonadota</taxon>
        <taxon>Alphaproteobacteria</taxon>
        <taxon>Acetobacterales</taxon>
        <taxon>Roseomonadaceae</taxon>
        <taxon>Sediminicoccus</taxon>
    </lineage>
</organism>
<gene>
    <name evidence="1" type="ORF">R9Z33_00730</name>
</gene>
<keyword evidence="2" id="KW-1185">Reference proteome</keyword>
<dbReference type="InterPro" id="IPR009216">
    <property type="entry name" value="Virulence_factor_SrfB"/>
</dbReference>
<dbReference type="Proteomes" id="UP001305521">
    <property type="component" value="Chromosome"/>
</dbReference>
<dbReference type="EMBL" id="CP137852">
    <property type="protein sequence ID" value="WPB85411.1"/>
    <property type="molecule type" value="Genomic_DNA"/>
</dbReference>
<dbReference type="SUPFAM" id="SSF53067">
    <property type="entry name" value="Actin-like ATPase domain"/>
    <property type="match status" value="1"/>
</dbReference>
<dbReference type="Pfam" id="PF07520">
    <property type="entry name" value="SrfB"/>
    <property type="match status" value="1"/>
</dbReference>
<protein>
    <submittedName>
        <fullName evidence="1">Virulence factor SrfB</fullName>
    </submittedName>
</protein>
<dbReference type="InterPro" id="IPR043129">
    <property type="entry name" value="ATPase_NBD"/>
</dbReference>
<evidence type="ECO:0000313" key="1">
    <source>
        <dbReference type="EMBL" id="WPB85411.1"/>
    </source>
</evidence>
<dbReference type="RefSeq" id="WP_318649380.1">
    <property type="nucleotide sequence ID" value="NZ_CP137852.1"/>
</dbReference>
<reference evidence="1 2" key="1">
    <citation type="submission" date="2023-11" db="EMBL/GenBank/DDBJ databases">
        <title>Arctic aerobic anoxygenic photoheterotroph Sediminicoccus rosea KRV36 adapts its photosynthesis to long days of polar summer.</title>
        <authorList>
            <person name="Tomasch J."/>
            <person name="Kopejtka K."/>
            <person name="Bily T."/>
            <person name="Gardiner A.T."/>
            <person name="Gardian Z."/>
            <person name="Shivaramu S."/>
            <person name="Koblizek M."/>
            <person name="Engelhardt F."/>
            <person name="Kaftan D."/>
        </authorList>
    </citation>
    <scope>NUCLEOTIDE SEQUENCE [LARGE SCALE GENOMIC DNA]</scope>
    <source>
        <strain evidence="1 2">R-30</strain>
    </source>
</reference>
<sequence>MQVLPRIVSLVPQSGVQFIDIRFTLDKLPRILRSFWERPMPEGAEAAPNLVNLRVLTETHDALIDLESGVTPPEEETYNIGRNQALEPYLDRWVPLPFLRIATLMAGGQEVYDKGPTNWARIRIVPLPAPDHDGHTHHAVLAFDTALRAREEARPYTAISPDDSKGAGEFVLVARRDANAWFMNEAWMAQWLEELQREMRVARSGPRGAAVPEGRACEHWARYITFLELLSEADLLPRIKLVDVVSEVKPYEPIQVDLVLDIGNSRTCGILIEDRRETQINLNNSYPLKLRDLGQPHLSYAQAFESRVEFSRATFGKDMLSRRSGRGNAFQWLAPVRVGTEAMRLAALSRGNEGATGLSSPKRYLWDERATSQVWRWNGMGSDGTTTEPPVSGSLMTLVSEEGEVLRGTRRRRGGALSPAMRALFSRSSMMTFLLAELLMQAQTQINAVETRYATKFADVPRRLRRILLTMPPAMPLVEQGIFRDRVEAAVRLAWDMLGWSQAGIAAPIEPRVIANLDEATATQLVFLYTESTERLRASPGTFFSLTGRLRETYGREPSLRVASIDIGGGTTDLMICTYTTREGQEVEPHQNFREGFRIAGDEVLQEVIQSIVLPQIEKALREAGLANAKALLQEVFGGDKGAQSEAERHLRRQLVSQVLERLGLAVLHAYERSEGRANHEVLRRSLGDILAGHEVKAPLHYLEQRIARSGLADFPLAAIEITAFSGKVDAVVQSAVGQVLADLCEAVHAFDCDWLLLSGRPSRLRAVQDIIRAKMPVPPHRIVAMNGYPAGGWYPFRDPAGRVEDPKTTAAVGAMLCALAEGRLEGFLLRSSKLAMKSTARYFGRLELSGQMLRQNVLLEDPDRLPGKGGDAQDISFTMEFRAPTFLGFRQLDLERWNASRLYILEYANPDDVPRLSLPLTLKIRRADISEDAGAKAEALREDFQIEEILDADGAPQRSSTVRLRLQTEKQEAGYWRDTGALSLP</sequence>
<dbReference type="PIRSF" id="PIRSF034585">
    <property type="entry name" value="SrfB"/>
    <property type="match status" value="1"/>
</dbReference>
<accession>A0ABZ0PIA5</accession>
<name>A0ABZ0PIA5_9PROT</name>